<reference evidence="7" key="1">
    <citation type="submission" date="2023-10" db="EMBL/GenBank/DDBJ databases">
        <authorList>
            <person name="Domelevo Entfellner J.-B."/>
        </authorList>
    </citation>
    <scope>NUCLEOTIDE SEQUENCE</scope>
</reference>
<sequence length="137" mass="15160">MGGLAKITHHLVNLVVAIGLCTAVVEGSKHVSIKNSLGPGKNMTLHCQSKDTDLGKQNIGNGDEFGWDFSDNVFGTTLFFCDVGWQNVEEYHFDAYSFGRDRVRCDGAGCLWLVSAEGIYGLNGQTGFWEFMYQWPN</sequence>
<evidence type="ECO:0000256" key="5">
    <source>
        <dbReference type="ARBA" id="ARBA00022729"/>
    </source>
</evidence>
<dbReference type="Gramene" id="rna-AYBTSS11_LOCUS9820">
    <property type="protein sequence ID" value="CAJ1940640.1"/>
    <property type="gene ID" value="gene-AYBTSS11_LOCUS9820"/>
</dbReference>
<dbReference type="Pfam" id="PF05938">
    <property type="entry name" value="Self-incomp_S1"/>
    <property type="match status" value="1"/>
</dbReference>
<accession>A0AA86VIZ2</accession>
<feature type="signal peptide" evidence="6">
    <location>
        <begin position="1"/>
        <end position="27"/>
    </location>
</feature>
<dbReference type="GO" id="GO:0060320">
    <property type="term" value="P:rejection of self pollen"/>
    <property type="evidence" value="ECO:0007669"/>
    <property type="project" value="UniProtKB-KW"/>
</dbReference>
<dbReference type="PANTHER" id="PTHR31232">
    <property type="match status" value="1"/>
</dbReference>
<keyword evidence="5 6" id="KW-0732">Signal</keyword>
<evidence type="ECO:0000313" key="8">
    <source>
        <dbReference type="Proteomes" id="UP001189624"/>
    </source>
</evidence>
<feature type="chain" id="PRO_5041515689" description="S-protein homolog" evidence="6">
    <location>
        <begin position="28"/>
        <end position="137"/>
    </location>
</feature>
<dbReference type="InterPro" id="IPR010264">
    <property type="entry name" value="Self-incomp_S1"/>
</dbReference>
<organism evidence="7 8">
    <name type="scientific">Sphenostylis stenocarpa</name>
    <dbReference type="NCBI Taxonomy" id="92480"/>
    <lineage>
        <taxon>Eukaryota</taxon>
        <taxon>Viridiplantae</taxon>
        <taxon>Streptophyta</taxon>
        <taxon>Embryophyta</taxon>
        <taxon>Tracheophyta</taxon>
        <taxon>Spermatophyta</taxon>
        <taxon>Magnoliopsida</taxon>
        <taxon>eudicotyledons</taxon>
        <taxon>Gunneridae</taxon>
        <taxon>Pentapetalae</taxon>
        <taxon>rosids</taxon>
        <taxon>fabids</taxon>
        <taxon>Fabales</taxon>
        <taxon>Fabaceae</taxon>
        <taxon>Papilionoideae</taxon>
        <taxon>50 kb inversion clade</taxon>
        <taxon>NPAAA clade</taxon>
        <taxon>indigoferoid/millettioid clade</taxon>
        <taxon>Phaseoleae</taxon>
        <taxon>Sphenostylis</taxon>
    </lineage>
</organism>
<keyword evidence="3 6" id="KW-0713">Self-incompatibility</keyword>
<dbReference type="EMBL" id="OY731400">
    <property type="protein sequence ID" value="CAJ1940640.1"/>
    <property type="molecule type" value="Genomic_DNA"/>
</dbReference>
<dbReference type="PANTHER" id="PTHR31232:SF18">
    <property type="entry name" value="S-PROTEIN HOMOLOG"/>
    <property type="match status" value="1"/>
</dbReference>
<keyword evidence="8" id="KW-1185">Reference proteome</keyword>
<gene>
    <name evidence="7" type="ORF">AYBTSS11_LOCUS9820</name>
</gene>
<keyword evidence="4 6" id="KW-0964">Secreted</keyword>
<evidence type="ECO:0000313" key="7">
    <source>
        <dbReference type="EMBL" id="CAJ1940640.1"/>
    </source>
</evidence>
<proteinExistence type="inferred from homology"/>
<dbReference type="AlphaFoldDB" id="A0AA86VIZ2"/>
<comment type="subcellular location">
    <subcellularLocation>
        <location evidence="1 6">Secreted</location>
    </subcellularLocation>
</comment>
<evidence type="ECO:0000256" key="6">
    <source>
        <dbReference type="RuleBase" id="RU367044"/>
    </source>
</evidence>
<dbReference type="Proteomes" id="UP001189624">
    <property type="component" value="Chromosome 3"/>
</dbReference>
<evidence type="ECO:0000256" key="3">
    <source>
        <dbReference type="ARBA" id="ARBA00022471"/>
    </source>
</evidence>
<evidence type="ECO:0000256" key="1">
    <source>
        <dbReference type="ARBA" id="ARBA00004613"/>
    </source>
</evidence>
<dbReference type="GO" id="GO:0005576">
    <property type="term" value="C:extracellular region"/>
    <property type="evidence" value="ECO:0007669"/>
    <property type="project" value="UniProtKB-SubCell"/>
</dbReference>
<evidence type="ECO:0000256" key="2">
    <source>
        <dbReference type="ARBA" id="ARBA00005581"/>
    </source>
</evidence>
<protein>
    <recommendedName>
        <fullName evidence="6">S-protein homolog</fullName>
    </recommendedName>
</protein>
<evidence type="ECO:0000256" key="4">
    <source>
        <dbReference type="ARBA" id="ARBA00022525"/>
    </source>
</evidence>
<comment type="similarity">
    <text evidence="2 6">Belongs to the plant self-incompatibility (S1) protein family.</text>
</comment>
<name>A0AA86VIZ2_9FABA</name>